<evidence type="ECO:0000259" key="2">
    <source>
        <dbReference type="Pfam" id="PF18597"/>
    </source>
</evidence>
<protein>
    <recommendedName>
        <fullName evidence="2">Myosin X N-terminal SH3 domain-containing protein</fullName>
    </recommendedName>
</protein>
<evidence type="ECO:0000256" key="1">
    <source>
        <dbReference type="SAM" id="Phobius"/>
    </source>
</evidence>
<reference evidence="3" key="3">
    <citation type="submission" date="2016-05" db="EMBL/GenBank/DDBJ databases">
        <title>WGS assembly of Xenopus tropicalis.</title>
        <authorList>
            <person name="Sessions A."/>
            <person name="Jenkins J."/>
            <person name="Mitros T."/>
            <person name="Lyons J.T."/>
            <person name="Dichmann D.S."/>
            <person name="Robert J."/>
            <person name="Harland R.M."/>
            <person name="Rokhsar D.S."/>
        </authorList>
    </citation>
    <scope>NUCLEOTIDE SEQUENCE</scope>
    <source>
        <strain evidence="3">Nigerian</strain>
    </source>
</reference>
<accession>A0A1B8Y274</accession>
<dbReference type="EMBL" id="KV460538">
    <property type="protein sequence ID" value="OCA17001.1"/>
    <property type="molecule type" value="Genomic_DNA"/>
</dbReference>
<dbReference type="Pfam" id="PF18597">
    <property type="entry name" value="SH3_19"/>
    <property type="match status" value="1"/>
</dbReference>
<reference evidence="3" key="1">
    <citation type="submission" date="2009-11" db="EMBL/GenBank/DDBJ databases">
        <authorList>
            <consortium name="US DOE Joint Genome Institute (JGI-PGF)"/>
            <person name="Ottilar R."/>
            <person name="Schmutz J."/>
            <person name="Salamov A."/>
            <person name="Cheng J.F."/>
            <person name="Lucas S."/>
            <person name="Pitluck S."/>
            <person name="Gundlach H."/>
            <person name="Guo Y."/>
            <person name="Haberer G."/>
            <person name="Nasrallah J."/>
            <person name="Mayer K.F.X."/>
            <person name="van de Peer Y."/>
            <person name="Weigel D."/>
            <person name="Grigoriev I.V."/>
        </authorList>
    </citation>
    <scope>NUCLEOTIDE SEQUENCE</scope>
    <source>
        <strain evidence="3">Nigerian</strain>
    </source>
</reference>
<feature type="non-terminal residue" evidence="3">
    <location>
        <position position="1"/>
    </location>
</feature>
<gene>
    <name evidence="3" type="ORF">XENTR_v900276002mg</name>
</gene>
<evidence type="ECO:0000313" key="3">
    <source>
        <dbReference type="EMBL" id="OCA17001.1"/>
    </source>
</evidence>
<dbReference type="AlphaFoldDB" id="A0A1B8Y274"/>
<feature type="transmembrane region" description="Helical" evidence="1">
    <location>
        <begin position="39"/>
        <end position="60"/>
    </location>
</feature>
<organism evidence="3">
    <name type="scientific">Xenopus tropicalis</name>
    <name type="common">Western clawed frog</name>
    <name type="synonym">Silurana tropicalis</name>
    <dbReference type="NCBI Taxonomy" id="8364"/>
    <lineage>
        <taxon>Eukaryota</taxon>
        <taxon>Metazoa</taxon>
        <taxon>Chordata</taxon>
        <taxon>Craniata</taxon>
        <taxon>Vertebrata</taxon>
        <taxon>Euteleostomi</taxon>
        <taxon>Amphibia</taxon>
        <taxon>Batrachia</taxon>
        <taxon>Anura</taxon>
        <taxon>Pipoidea</taxon>
        <taxon>Pipidae</taxon>
        <taxon>Xenopodinae</taxon>
        <taxon>Xenopus</taxon>
        <taxon>Silurana</taxon>
    </lineage>
</organism>
<name>A0A1B8Y274_XENTR</name>
<keyword evidence="1" id="KW-0472">Membrane</keyword>
<reference evidence="3" key="2">
    <citation type="journal article" date="2010" name="Science">
        <title>The genome of the Western clawed frog Xenopus tropicalis.</title>
        <authorList>
            <person name="Hellsten U."/>
            <person name="Harland R.M."/>
            <person name="Gilchrist M.J."/>
            <person name="Hendrix D."/>
            <person name="Jurka J."/>
            <person name="Kapitonov V."/>
            <person name="Ovcharenko I."/>
            <person name="Putnam N.H."/>
            <person name="Shu S."/>
            <person name="Taher L."/>
            <person name="Blitz I.L."/>
            <person name="Blumberg B."/>
            <person name="Dichmann D.S."/>
            <person name="Dubchak I."/>
            <person name="Amaya E."/>
            <person name="Detter J.C."/>
            <person name="Fletcher R."/>
            <person name="Gerhard D.S."/>
            <person name="Goodstein D."/>
            <person name="Graves T."/>
            <person name="Grigoriev I.V."/>
            <person name="Grimwood J."/>
            <person name="Kawashima T."/>
            <person name="Lindquist E."/>
            <person name="Lucas S.M."/>
            <person name="Mead P.E."/>
            <person name="Mitros T."/>
            <person name="Ogino H."/>
            <person name="Ohta Y."/>
            <person name="Poliakov A.V."/>
            <person name="Pollet N."/>
            <person name="Robert J."/>
            <person name="Salamov A."/>
            <person name="Sater A.K."/>
            <person name="Schmutz J."/>
            <person name="Terry A."/>
            <person name="Vize P.D."/>
            <person name="Warren W.C."/>
            <person name="Wells D."/>
            <person name="Wills A."/>
            <person name="Wilson R.K."/>
            <person name="Zimmerman L.B."/>
            <person name="Zorn A.M."/>
            <person name="Grainger R."/>
            <person name="Grammer T."/>
            <person name="Khokha M.K."/>
            <person name="Richardson P.M."/>
            <person name="Rokhsar D.S."/>
        </authorList>
    </citation>
    <scope>NUCLEOTIDE SEQUENCE [LARGE SCALE GENOMIC DNA]</scope>
    <source>
        <strain evidence="3">Nigerian</strain>
    </source>
</reference>
<proteinExistence type="predicted"/>
<dbReference type="InterPro" id="IPR040640">
    <property type="entry name" value="MyoX_N_SH3"/>
</dbReference>
<keyword evidence="1" id="KW-1133">Transmembrane helix</keyword>
<feature type="domain" description="Myosin X N-terminal SH3" evidence="2">
    <location>
        <begin position="1"/>
        <end position="38"/>
    </location>
</feature>
<keyword evidence="1" id="KW-0812">Transmembrane</keyword>
<sequence>GSRVWLLEKESLLPATVTSCCDGEVLFNSDYGQVQSVHVTVNVGALGIPLYVAAGLLVIYKYRCIPPALPNSVPM</sequence>